<feature type="compositionally biased region" description="Acidic residues" evidence="4">
    <location>
        <begin position="476"/>
        <end position="490"/>
    </location>
</feature>
<dbReference type="InterPro" id="IPR043129">
    <property type="entry name" value="ATPase_NBD"/>
</dbReference>
<dbReference type="GO" id="GO:0140662">
    <property type="term" value="F:ATP-dependent protein folding chaperone"/>
    <property type="evidence" value="ECO:0007669"/>
    <property type="project" value="InterPro"/>
</dbReference>
<reference evidence="5 6" key="1">
    <citation type="submission" date="2016-10" db="EMBL/GenBank/DDBJ databases">
        <authorList>
            <person name="de Groot N.N."/>
        </authorList>
    </citation>
    <scope>NUCLEOTIDE SEQUENCE [LARGE SCALE GENOMIC DNA]</scope>
    <source>
        <strain evidence="5 6">CBS 141442</strain>
    </source>
</reference>
<keyword evidence="6" id="KW-1185">Reference proteome</keyword>
<evidence type="ECO:0000256" key="4">
    <source>
        <dbReference type="SAM" id="MobiDB-lite"/>
    </source>
</evidence>
<dbReference type="Gene3D" id="2.60.34.10">
    <property type="entry name" value="Substrate Binding Domain Of DNAk, Chain A, domain 1"/>
    <property type="match status" value="1"/>
</dbReference>
<dbReference type="PANTHER" id="PTHR45639:SF32">
    <property type="entry name" value="HEAT SHOCK PROTEIN PDR13"/>
    <property type="match status" value="1"/>
</dbReference>
<dbReference type="OrthoDB" id="29851at2759"/>
<dbReference type="FunFam" id="3.90.640.10:FF:000010">
    <property type="entry name" value="heat shock 70 kDa protein 14"/>
    <property type="match status" value="1"/>
</dbReference>
<dbReference type="Proteomes" id="UP000182334">
    <property type="component" value="Chromosome II"/>
</dbReference>
<dbReference type="InterPro" id="IPR013126">
    <property type="entry name" value="Hsp_70_fam"/>
</dbReference>
<dbReference type="GO" id="GO:0005524">
    <property type="term" value="F:ATP binding"/>
    <property type="evidence" value="ECO:0007669"/>
    <property type="project" value="UniProtKB-KW"/>
</dbReference>
<dbReference type="Pfam" id="PF00012">
    <property type="entry name" value="HSP70"/>
    <property type="match status" value="1"/>
</dbReference>
<evidence type="ECO:0000313" key="5">
    <source>
        <dbReference type="EMBL" id="SGZ49699.1"/>
    </source>
</evidence>
<proteinExistence type="inferred from homology"/>
<keyword evidence="2" id="KW-0547">Nucleotide-binding</keyword>
<dbReference type="SUPFAM" id="SSF100920">
    <property type="entry name" value="Heat shock protein 70kD (HSP70), peptide-binding domain"/>
    <property type="match status" value="1"/>
</dbReference>
<organism evidence="5 6">
    <name type="scientific">Sungouiella intermedia</name>
    <dbReference type="NCBI Taxonomy" id="45354"/>
    <lineage>
        <taxon>Eukaryota</taxon>
        <taxon>Fungi</taxon>
        <taxon>Dikarya</taxon>
        <taxon>Ascomycota</taxon>
        <taxon>Saccharomycotina</taxon>
        <taxon>Pichiomycetes</taxon>
        <taxon>Metschnikowiaceae</taxon>
        <taxon>Sungouiella</taxon>
    </lineage>
</organism>
<accession>A0A1L0BF44</accession>
<name>A0A1L0BF44_9ASCO</name>
<dbReference type="SUPFAM" id="SSF53067">
    <property type="entry name" value="Actin-like ATPase domain"/>
    <property type="match status" value="2"/>
</dbReference>
<evidence type="ECO:0000256" key="3">
    <source>
        <dbReference type="ARBA" id="ARBA00022840"/>
    </source>
</evidence>
<dbReference type="GO" id="GO:0005634">
    <property type="term" value="C:nucleus"/>
    <property type="evidence" value="ECO:0007669"/>
    <property type="project" value="TreeGrafter"/>
</dbReference>
<evidence type="ECO:0000256" key="1">
    <source>
        <dbReference type="ARBA" id="ARBA00007381"/>
    </source>
</evidence>
<dbReference type="PANTHER" id="PTHR45639">
    <property type="entry name" value="HSC70CB, ISOFORM G-RELATED"/>
    <property type="match status" value="1"/>
</dbReference>
<keyword evidence="3" id="KW-0067">ATP-binding</keyword>
<dbReference type="Gene3D" id="3.30.30.30">
    <property type="match status" value="1"/>
</dbReference>
<protein>
    <submittedName>
        <fullName evidence="5">CIC11C00000004024</fullName>
    </submittedName>
</protein>
<dbReference type="Gene3D" id="3.90.640.10">
    <property type="entry name" value="Actin, Chain A, domain 4"/>
    <property type="match status" value="1"/>
</dbReference>
<dbReference type="GO" id="GO:0005829">
    <property type="term" value="C:cytosol"/>
    <property type="evidence" value="ECO:0007669"/>
    <property type="project" value="TreeGrafter"/>
</dbReference>
<sequence length="552" mass="59361">MSNVIGITFGNTSSSIAVATQDGKVDVIANPDGDRSIPSVLSYIGIDEYHGAQARAQLVRNPKNTIINFRDYLGKKYDEVDLSVSASGATPVKTEDGGIGYKILREEDKEELVTVEEACTRHFKQLKLAAEDYLGRLIESAVLAVPTDFTEHQKALLAKVAADAGLKVLQTINEPSAALLAHLTASSTASGEETMLQDKIYVVADFGGIRLDAAVIAVRGGILTILATAHKRNLGGDDLDDSISEHFSKEFEKKNKVDPRKTARALAKLKAESIITKKTLSNVTSSSFSIESLAEGIDFLSNINRLRFELAARKPLSEMTAFVESVLTKAGLDALDVDEVLLAGGCANVVKLASNVQFIFPESTTVIAPSLDTKATNPEELSTKGAALQAALVEGFDEEEIAESLQPVVVNTQHLSAPIGIKDAEGNFHSILVRETAYPIKKSFEVTNGESSDVVVELYEGKRTVKETVIEPTPVSDDEEDSEDESDEEPEIKKEVVYVAGELLAKLNLTDLKPNSKLEVIINITQNGTLHLTGRELKQGAVAVKGEIKGSA</sequence>
<dbReference type="InterPro" id="IPR029047">
    <property type="entry name" value="HSP70_peptide-bd_sf"/>
</dbReference>
<dbReference type="Gene3D" id="3.30.420.40">
    <property type="match status" value="2"/>
</dbReference>
<feature type="region of interest" description="Disordered" evidence="4">
    <location>
        <begin position="470"/>
        <end position="492"/>
    </location>
</feature>
<gene>
    <name evidence="5" type="ORF">SAMEA4029010_CIC11G00000004024</name>
</gene>
<dbReference type="EMBL" id="LT635757">
    <property type="protein sequence ID" value="SGZ49699.1"/>
    <property type="molecule type" value="Genomic_DNA"/>
</dbReference>
<dbReference type="AlphaFoldDB" id="A0A1L0BF44"/>
<evidence type="ECO:0000313" key="6">
    <source>
        <dbReference type="Proteomes" id="UP000182334"/>
    </source>
</evidence>
<dbReference type="STRING" id="45354.A0A1L0BF44"/>
<evidence type="ECO:0000256" key="2">
    <source>
        <dbReference type="ARBA" id="ARBA00022741"/>
    </source>
</evidence>
<dbReference type="PRINTS" id="PR00301">
    <property type="entry name" value="HEATSHOCK70"/>
</dbReference>
<comment type="similarity">
    <text evidence="1">Belongs to the heat shock protein 70 family.</text>
</comment>